<evidence type="ECO:0008006" key="4">
    <source>
        <dbReference type="Google" id="ProtNLM"/>
    </source>
</evidence>
<evidence type="ECO:0000313" key="3">
    <source>
        <dbReference type="Proteomes" id="UP000234857"/>
    </source>
</evidence>
<accession>A0A2N5ZBC1</accession>
<gene>
    <name evidence="2" type="ORF">C0601_11815</name>
</gene>
<evidence type="ECO:0000256" key="1">
    <source>
        <dbReference type="ARBA" id="ARBA00005534"/>
    </source>
</evidence>
<dbReference type="PANTHER" id="PTHR30615:SF8">
    <property type="entry name" value="UPF0047 PROTEIN C4A8.02C"/>
    <property type="match status" value="1"/>
</dbReference>
<dbReference type="Proteomes" id="UP000234857">
    <property type="component" value="Unassembled WGS sequence"/>
</dbReference>
<evidence type="ECO:0000313" key="2">
    <source>
        <dbReference type="EMBL" id="PLX15939.1"/>
    </source>
</evidence>
<sequence>MFYEHQVQTNKRVELYNITTQVKSTIKDSGVKEGICHIFVPHTTAAVTINENADPAVKGDITNEMNKVIPFSDNYQHAEGNSAAHIKASLFGFSETVIIKNGNPVLGTWQDIYFAEFDGPRRRRFVVKVIEG</sequence>
<dbReference type="SUPFAM" id="SSF111038">
    <property type="entry name" value="YjbQ-like"/>
    <property type="match status" value="1"/>
</dbReference>
<comment type="similarity">
    <text evidence="1">Belongs to the UPF0047 family.</text>
</comment>
<dbReference type="AlphaFoldDB" id="A0A2N5ZBC1"/>
<dbReference type="InterPro" id="IPR035917">
    <property type="entry name" value="YjbQ-like_sf"/>
</dbReference>
<dbReference type="PIRSF" id="PIRSF004681">
    <property type="entry name" value="UCP004681"/>
    <property type="match status" value="1"/>
</dbReference>
<dbReference type="EMBL" id="PKTG01000125">
    <property type="protein sequence ID" value="PLX15939.1"/>
    <property type="molecule type" value="Genomic_DNA"/>
</dbReference>
<comment type="caution">
    <text evidence="2">The sequence shown here is derived from an EMBL/GenBank/DDBJ whole genome shotgun (WGS) entry which is preliminary data.</text>
</comment>
<reference evidence="2 3" key="1">
    <citation type="submission" date="2017-11" db="EMBL/GenBank/DDBJ databases">
        <title>Genome-resolved metagenomics identifies genetic mobility, metabolic interactions, and unexpected diversity in perchlorate-reducing communities.</title>
        <authorList>
            <person name="Barnum T.P."/>
            <person name="Figueroa I.A."/>
            <person name="Carlstrom C.I."/>
            <person name="Lucas L.N."/>
            <person name="Engelbrektson A.L."/>
            <person name="Coates J.D."/>
        </authorList>
    </citation>
    <scope>NUCLEOTIDE SEQUENCE [LARGE SCALE GENOMIC DNA]</scope>
    <source>
        <strain evidence="2">BM706</strain>
    </source>
</reference>
<dbReference type="NCBIfam" id="TIGR00149">
    <property type="entry name" value="TIGR00149_YjbQ"/>
    <property type="match status" value="1"/>
</dbReference>
<dbReference type="Gene3D" id="2.60.120.460">
    <property type="entry name" value="YjbQ-like"/>
    <property type="match status" value="1"/>
</dbReference>
<protein>
    <recommendedName>
        <fullName evidence="4">Secondary thiamine-phosphate synthase enzyme</fullName>
    </recommendedName>
</protein>
<dbReference type="Pfam" id="PF01894">
    <property type="entry name" value="YjbQ"/>
    <property type="match status" value="1"/>
</dbReference>
<proteinExistence type="inferred from homology"/>
<dbReference type="PROSITE" id="PS01314">
    <property type="entry name" value="UPF0047"/>
    <property type="match status" value="1"/>
</dbReference>
<organism evidence="2 3">
    <name type="scientific">Muiribacterium halophilum</name>
    <dbReference type="NCBI Taxonomy" id="2053465"/>
    <lineage>
        <taxon>Bacteria</taxon>
        <taxon>Candidatus Muiribacteriota</taxon>
        <taxon>Candidatus Muiribacteriia</taxon>
        <taxon>Candidatus Muiribacteriales</taxon>
        <taxon>Candidatus Muiribacteriaceae</taxon>
        <taxon>Candidatus Muiribacterium</taxon>
    </lineage>
</organism>
<dbReference type="InterPro" id="IPR001602">
    <property type="entry name" value="UPF0047_YjbQ-like"/>
</dbReference>
<name>A0A2N5ZBC1_MUIH1</name>
<dbReference type="PANTHER" id="PTHR30615">
    <property type="entry name" value="UNCHARACTERIZED PROTEIN YJBQ-RELATED"/>
    <property type="match status" value="1"/>
</dbReference>